<dbReference type="RefSeq" id="WP_341842693.1">
    <property type="nucleotide sequence ID" value="NZ_CP149792.1"/>
</dbReference>
<dbReference type="GO" id="GO:0032259">
    <property type="term" value="P:methylation"/>
    <property type="evidence" value="ECO:0007669"/>
    <property type="project" value="UniProtKB-KW"/>
</dbReference>
<dbReference type="CDD" id="cd02440">
    <property type="entry name" value="AdoMet_MTases"/>
    <property type="match status" value="1"/>
</dbReference>
<reference evidence="5 6" key="1">
    <citation type="submission" date="2024-03" db="EMBL/GenBank/DDBJ databases">
        <title>Chitinophaga caseinilytica sp. nov., a casein hydrolysing bacterium isolated from forest soil.</title>
        <authorList>
            <person name="Lee D.S."/>
            <person name="Han D.M."/>
            <person name="Baek J.H."/>
            <person name="Choi D.G."/>
            <person name="Jeon J.H."/>
            <person name="Jeon C.O."/>
        </authorList>
    </citation>
    <scope>NUCLEOTIDE SEQUENCE [LARGE SCALE GENOMIC DNA]</scope>
    <source>
        <strain evidence="5 6">KACC 19118</strain>
    </source>
</reference>
<comment type="similarity">
    <text evidence="1">Belongs to the methyltransferase superfamily.</text>
</comment>
<evidence type="ECO:0000259" key="4">
    <source>
        <dbReference type="Pfam" id="PF08241"/>
    </source>
</evidence>
<dbReference type="PANTHER" id="PTHR44942">
    <property type="entry name" value="METHYLTRANSF_11 DOMAIN-CONTAINING PROTEIN"/>
    <property type="match status" value="1"/>
</dbReference>
<gene>
    <name evidence="5" type="ORF">WJU22_07890</name>
</gene>
<dbReference type="Pfam" id="PF08241">
    <property type="entry name" value="Methyltransf_11"/>
    <property type="match status" value="1"/>
</dbReference>
<evidence type="ECO:0000256" key="2">
    <source>
        <dbReference type="ARBA" id="ARBA00022603"/>
    </source>
</evidence>
<dbReference type="EMBL" id="CP150096">
    <property type="protein sequence ID" value="WZN48093.1"/>
    <property type="molecule type" value="Genomic_DNA"/>
</dbReference>
<dbReference type="InterPro" id="IPR029063">
    <property type="entry name" value="SAM-dependent_MTases_sf"/>
</dbReference>
<sequence>MTFKDLFSVQSASYAKFRPDYPPALYAWLASQTPGHAQAWDCGTGNGQCAVHLAGFYENVYATDPSAQQIAHAAPHDRVRYAVEPAENCGLPDASADLVTVGQALHWFRFEDYFREVARVLRPGGSSPHGRTACRRFHRRSTRWYFSCTKARSAVTGCRKTA</sequence>
<dbReference type="InterPro" id="IPR051052">
    <property type="entry name" value="Diverse_substrate_MTase"/>
</dbReference>
<dbReference type="Proteomes" id="UP001449657">
    <property type="component" value="Chromosome"/>
</dbReference>
<evidence type="ECO:0000256" key="3">
    <source>
        <dbReference type="ARBA" id="ARBA00022679"/>
    </source>
</evidence>
<accession>A0ABZ2Z943</accession>
<protein>
    <submittedName>
        <fullName evidence="5">Class I SAM-dependent methyltransferase</fullName>
    </submittedName>
</protein>
<dbReference type="Gene3D" id="3.40.50.150">
    <property type="entry name" value="Vaccinia Virus protein VP39"/>
    <property type="match status" value="1"/>
</dbReference>
<proteinExistence type="inferred from homology"/>
<keyword evidence="2 5" id="KW-0489">Methyltransferase</keyword>
<keyword evidence="6" id="KW-1185">Reference proteome</keyword>
<dbReference type="PANTHER" id="PTHR44942:SF4">
    <property type="entry name" value="METHYLTRANSFERASE TYPE 11 DOMAIN-CONTAINING PROTEIN"/>
    <property type="match status" value="1"/>
</dbReference>
<dbReference type="InterPro" id="IPR013216">
    <property type="entry name" value="Methyltransf_11"/>
</dbReference>
<evidence type="ECO:0000313" key="6">
    <source>
        <dbReference type="Proteomes" id="UP001449657"/>
    </source>
</evidence>
<dbReference type="GO" id="GO:0008168">
    <property type="term" value="F:methyltransferase activity"/>
    <property type="evidence" value="ECO:0007669"/>
    <property type="project" value="UniProtKB-KW"/>
</dbReference>
<name>A0ABZ2Z943_9BACT</name>
<evidence type="ECO:0000313" key="5">
    <source>
        <dbReference type="EMBL" id="WZN48093.1"/>
    </source>
</evidence>
<feature type="domain" description="Methyltransferase type 11" evidence="4">
    <location>
        <begin position="41"/>
        <end position="126"/>
    </location>
</feature>
<dbReference type="SUPFAM" id="SSF53335">
    <property type="entry name" value="S-adenosyl-L-methionine-dependent methyltransferases"/>
    <property type="match status" value="1"/>
</dbReference>
<organism evidence="5 6">
    <name type="scientific">Chitinophaga caseinilytica</name>
    <dbReference type="NCBI Taxonomy" id="2267521"/>
    <lineage>
        <taxon>Bacteria</taxon>
        <taxon>Pseudomonadati</taxon>
        <taxon>Bacteroidota</taxon>
        <taxon>Chitinophagia</taxon>
        <taxon>Chitinophagales</taxon>
        <taxon>Chitinophagaceae</taxon>
        <taxon>Chitinophaga</taxon>
    </lineage>
</organism>
<evidence type="ECO:0000256" key="1">
    <source>
        <dbReference type="ARBA" id="ARBA00008361"/>
    </source>
</evidence>
<keyword evidence="3" id="KW-0808">Transferase</keyword>